<dbReference type="AlphaFoldDB" id="A0A0C3SA42"/>
<gene>
    <name evidence="2" type="ORF">PHLGIDRAFT_357358</name>
</gene>
<sequence>MSSAGQTVQSSPYAQPNAALSLYTQLPPFPHAAACLNPPPSYDGLMRTVDRRHTDRPIRFRPSLALSDILEVDEGLVTDINVPSPSPTDMSSSHSMMTAVSPQNTDKDVFDPHNFLVRVYRSGTRFQLTLTEKQKFIRSMRSKYRLGHRPQSVLNDGTKTGLDLLES</sequence>
<evidence type="ECO:0000313" key="3">
    <source>
        <dbReference type="Proteomes" id="UP000053257"/>
    </source>
</evidence>
<dbReference type="Proteomes" id="UP000053257">
    <property type="component" value="Unassembled WGS sequence"/>
</dbReference>
<evidence type="ECO:0000313" key="2">
    <source>
        <dbReference type="EMBL" id="KIP08862.1"/>
    </source>
</evidence>
<feature type="compositionally biased region" description="Low complexity" evidence="1">
    <location>
        <begin position="87"/>
        <end position="97"/>
    </location>
</feature>
<name>A0A0C3SA42_PHLG1</name>
<evidence type="ECO:0000256" key="1">
    <source>
        <dbReference type="SAM" id="MobiDB-lite"/>
    </source>
</evidence>
<dbReference type="EMBL" id="KN840473">
    <property type="protein sequence ID" value="KIP08862.1"/>
    <property type="molecule type" value="Genomic_DNA"/>
</dbReference>
<feature type="region of interest" description="Disordered" evidence="1">
    <location>
        <begin position="148"/>
        <end position="167"/>
    </location>
</feature>
<dbReference type="HOGENOM" id="CLU_1595149_0_0_1"/>
<keyword evidence="3" id="KW-1185">Reference proteome</keyword>
<accession>A0A0C3SA42</accession>
<protein>
    <submittedName>
        <fullName evidence="2">Uncharacterized protein</fullName>
    </submittedName>
</protein>
<reference evidence="2 3" key="1">
    <citation type="journal article" date="2014" name="PLoS Genet.">
        <title>Analysis of the Phlebiopsis gigantea genome, transcriptome and secretome provides insight into its pioneer colonization strategies of wood.</title>
        <authorList>
            <person name="Hori C."/>
            <person name="Ishida T."/>
            <person name="Igarashi K."/>
            <person name="Samejima M."/>
            <person name="Suzuki H."/>
            <person name="Master E."/>
            <person name="Ferreira P."/>
            <person name="Ruiz-Duenas F.J."/>
            <person name="Held B."/>
            <person name="Canessa P."/>
            <person name="Larrondo L.F."/>
            <person name="Schmoll M."/>
            <person name="Druzhinina I.S."/>
            <person name="Kubicek C.P."/>
            <person name="Gaskell J.A."/>
            <person name="Kersten P."/>
            <person name="St John F."/>
            <person name="Glasner J."/>
            <person name="Sabat G."/>
            <person name="Splinter BonDurant S."/>
            <person name="Syed K."/>
            <person name="Yadav J."/>
            <person name="Mgbeahuruike A.C."/>
            <person name="Kovalchuk A."/>
            <person name="Asiegbu F.O."/>
            <person name="Lackner G."/>
            <person name="Hoffmeister D."/>
            <person name="Rencoret J."/>
            <person name="Gutierrez A."/>
            <person name="Sun H."/>
            <person name="Lindquist E."/>
            <person name="Barry K."/>
            <person name="Riley R."/>
            <person name="Grigoriev I.V."/>
            <person name="Henrissat B."/>
            <person name="Kues U."/>
            <person name="Berka R.M."/>
            <person name="Martinez A.T."/>
            <person name="Covert S.F."/>
            <person name="Blanchette R.A."/>
            <person name="Cullen D."/>
        </authorList>
    </citation>
    <scope>NUCLEOTIDE SEQUENCE [LARGE SCALE GENOMIC DNA]</scope>
    <source>
        <strain evidence="2 3">11061_1 CR5-6</strain>
    </source>
</reference>
<organism evidence="2 3">
    <name type="scientific">Phlebiopsis gigantea (strain 11061_1 CR5-6)</name>
    <name type="common">White-rot fungus</name>
    <name type="synonym">Peniophora gigantea</name>
    <dbReference type="NCBI Taxonomy" id="745531"/>
    <lineage>
        <taxon>Eukaryota</taxon>
        <taxon>Fungi</taxon>
        <taxon>Dikarya</taxon>
        <taxon>Basidiomycota</taxon>
        <taxon>Agaricomycotina</taxon>
        <taxon>Agaricomycetes</taxon>
        <taxon>Polyporales</taxon>
        <taxon>Phanerochaetaceae</taxon>
        <taxon>Phlebiopsis</taxon>
    </lineage>
</organism>
<proteinExistence type="predicted"/>
<feature type="region of interest" description="Disordered" evidence="1">
    <location>
        <begin position="84"/>
        <end position="105"/>
    </location>
</feature>